<reference evidence="8" key="1">
    <citation type="journal article" date="2017" name="Nat. Commun.">
        <title>The North American bullfrog draft genome provides insight into hormonal regulation of long noncoding RNA.</title>
        <authorList>
            <person name="Hammond S.A."/>
            <person name="Warren R.L."/>
            <person name="Vandervalk B.P."/>
            <person name="Kucuk E."/>
            <person name="Khan H."/>
            <person name="Gibb E.A."/>
            <person name="Pandoh P."/>
            <person name="Kirk H."/>
            <person name="Zhao Y."/>
            <person name="Jones M."/>
            <person name="Mungall A.J."/>
            <person name="Coope R."/>
            <person name="Pleasance S."/>
            <person name="Moore R.A."/>
            <person name="Holt R.A."/>
            <person name="Round J.M."/>
            <person name="Ohora S."/>
            <person name="Walle B.V."/>
            <person name="Veldhoen N."/>
            <person name="Helbing C.C."/>
            <person name="Birol I."/>
        </authorList>
    </citation>
    <scope>NUCLEOTIDE SEQUENCE [LARGE SCALE GENOMIC DNA]</scope>
</reference>
<dbReference type="Proteomes" id="UP000228934">
    <property type="component" value="Unassembled WGS sequence"/>
</dbReference>
<evidence type="ECO:0000256" key="1">
    <source>
        <dbReference type="ARBA" id="ARBA00022527"/>
    </source>
</evidence>
<proteinExistence type="predicted"/>
<sequence length="232" mass="26364">PSGCINSETEATRYDSTTPSHDMRITLSSFTLHYELGEGSFGRIHCGGNIVWTEVSSLNGILHRDLKPDNILMDEEGHVPIADYGLAVGGLWDDKRTTGVAGTRGFMAPEFSVLTNVLIDVFSLDWHVVNSDFYQFEPGWFSLGVITYILATKHMPFRSMTFDEYRREVNFSHPNYLPEMDPDLADFRKGPMDMEMDERLSPSAIMPKTSKYPGEEIYLPMFTYINSMWACM</sequence>
<evidence type="ECO:0000256" key="5">
    <source>
        <dbReference type="ARBA" id="ARBA00022840"/>
    </source>
</evidence>
<gene>
    <name evidence="7" type="ORF">AB205_0161480</name>
</gene>
<dbReference type="InterPro" id="IPR011009">
    <property type="entry name" value="Kinase-like_dom_sf"/>
</dbReference>
<dbReference type="SUPFAM" id="SSF56112">
    <property type="entry name" value="Protein kinase-like (PK-like)"/>
    <property type="match status" value="1"/>
</dbReference>
<dbReference type="Pfam" id="PF00069">
    <property type="entry name" value="Pkinase"/>
    <property type="match status" value="1"/>
</dbReference>
<dbReference type="Gene3D" id="1.10.510.10">
    <property type="entry name" value="Transferase(Phosphotransferase) domain 1"/>
    <property type="match status" value="1"/>
</dbReference>
<dbReference type="PANTHER" id="PTHR24351">
    <property type="entry name" value="RIBOSOMAL PROTEIN S6 KINASE"/>
    <property type="match status" value="1"/>
</dbReference>
<dbReference type="InterPro" id="IPR000719">
    <property type="entry name" value="Prot_kinase_dom"/>
</dbReference>
<dbReference type="EMBL" id="KV923132">
    <property type="protein sequence ID" value="PIO40313.1"/>
    <property type="molecule type" value="Genomic_DNA"/>
</dbReference>
<evidence type="ECO:0000256" key="3">
    <source>
        <dbReference type="ARBA" id="ARBA00022741"/>
    </source>
</evidence>
<dbReference type="PROSITE" id="PS00108">
    <property type="entry name" value="PROTEIN_KINASE_ST"/>
    <property type="match status" value="1"/>
</dbReference>
<feature type="domain" description="Protein kinase" evidence="6">
    <location>
        <begin position="1"/>
        <end position="219"/>
    </location>
</feature>
<evidence type="ECO:0000313" key="7">
    <source>
        <dbReference type="EMBL" id="PIO40313.1"/>
    </source>
</evidence>
<protein>
    <recommendedName>
        <fullName evidence="6">Protein kinase domain-containing protein</fullName>
    </recommendedName>
</protein>
<keyword evidence="8" id="KW-1185">Reference proteome</keyword>
<organism evidence="7 8">
    <name type="scientific">Aquarana catesbeiana</name>
    <name type="common">American bullfrog</name>
    <name type="synonym">Rana catesbeiana</name>
    <dbReference type="NCBI Taxonomy" id="8400"/>
    <lineage>
        <taxon>Eukaryota</taxon>
        <taxon>Metazoa</taxon>
        <taxon>Chordata</taxon>
        <taxon>Craniata</taxon>
        <taxon>Vertebrata</taxon>
        <taxon>Euteleostomi</taxon>
        <taxon>Amphibia</taxon>
        <taxon>Batrachia</taxon>
        <taxon>Anura</taxon>
        <taxon>Neobatrachia</taxon>
        <taxon>Ranoidea</taxon>
        <taxon>Ranidae</taxon>
        <taxon>Aquarana</taxon>
    </lineage>
</organism>
<evidence type="ECO:0000256" key="2">
    <source>
        <dbReference type="ARBA" id="ARBA00022679"/>
    </source>
</evidence>
<keyword evidence="2" id="KW-0808">Transferase</keyword>
<keyword evidence="4" id="KW-0418">Kinase</keyword>
<keyword evidence="3" id="KW-0547">Nucleotide-binding</keyword>
<evidence type="ECO:0000256" key="4">
    <source>
        <dbReference type="ARBA" id="ARBA00022777"/>
    </source>
</evidence>
<dbReference type="OrthoDB" id="354826at2759"/>
<dbReference type="SMART" id="SM00220">
    <property type="entry name" value="S_TKc"/>
    <property type="match status" value="1"/>
</dbReference>
<dbReference type="PROSITE" id="PS50011">
    <property type="entry name" value="PROTEIN_KINASE_DOM"/>
    <property type="match status" value="1"/>
</dbReference>
<accession>A0A2G9SLE2</accession>
<keyword evidence="5" id="KW-0067">ATP-binding</keyword>
<dbReference type="GO" id="GO:0004674">
    <property type="term" value="F:protein serine/threonine kinase activity"/>
    <property type="evidence" value="ECO:0007669"/>
    <property type="project" value="UniProtKB-KW"/>
</dbReference>
<evidence type="ECO:0000259" key="6">
    <source>
        <dbReference type="PROSITE" id="PS50011"/>
    </source>
</evidence>
<feature type="non-terminal residue" evidence="7">
    <location>
        <position position="1"/>
    </location>
</feature>
<name>A0A2G9SLE2_AQUCT</name>
<dbReference type="AlphaFoldDB" id="A0A2G9SLE2"/>
<dbReference type="GO" id="GO:0005524">
    <property type="term" value="F:ATP binding"/>
    <property type="evidence" value="ECO:0007669"/>
    <property type="project" value="UniProtKB-KW"/>
</dbReference>
<keyword evidence="1" id="KW-0723">Serine/threonine-protein kinase</keyword>
<dbReference type="InterPro" id="IPR008271">
    <property type="entry name" value="Ser/Thr_kinase_AS"/>
</dbReference>
<evidence type="ECO:0000313" key="8">
    <source>
        <dbReference type="Proteomes" id="UP000228934"/>
    </source>
</evidence>